<reference evidence="2 3" key="1">
    <citation type="submission" date="2023-01" db="EMBL/GenBank/DDBJ databases">
        <title>Novel species of the genus Vogesella isolated from rivers.</title>
        <authorList>
            <person name="Lu H."/>
        </authorList>
    </citation>
    <scope>NUCLEOTIDE SEQUENCE [LARGE SCALE GENOMIC DNA]</scope>
    <source>
        <strain evidence="2 3">SH7W</strain>
    </source>
</reference>
<keyword evidence="2" id="KW-0328">Glycosyltransferase</keyword>
<protein>
    <submittedName>
        <fullName evidence="2">Glycosyltransferase</fullName>
        <ecNumber evidence="2">2.4.-.-</ecNumber>
    </submittedName>
</protein>
<dbReference type="RefSeq" id="WP_272802218.1">
    <property type="nucleotide sequence ID" value="NZ_JAQQKY010000001.1"/>
</dbReference>
<keyword evidence="3" id="KW-1185">Reference proteome</keyword>
<gene>
    <name evidence="2" type="ORF">PQU93_02515</name>
</gene>
<dbReference type="GO" id="GO:0016757">
    <property type="term" value="F:glycosyltransferase activity"/>
    <property type="evidence" value="ECO:0007669"/>
    <property type="project" value="UniProtKB-KW"/>
</dbReference>
<organism evidence="2 3">
    <name type="scientific">Vogesella indigofera</name>
    <name type="common">Pseudomonas indigofera</name>
    <dbReference type="NCBI Taxonomy" id="45465"/>
    <lineage>
        <taxon>Bacteria</taxon>
        <taxon>Pseudomonadati</taxon>
        <taxon>Pseudomonadota</taxon>
        <taxon>Betaproteobacteria</taxon>
        <taxon>Neisseriales</taxon>
        <taxon>Chromobacteriaceae</taxon>
        <taxon>Vogesella</taxon>
    </lineage>
</organism>
<accession>A0ABT5I0F5</accession>
<dbReference type="SUPFAM" id="SSF53448">
    <property type="entry name" value="Nucleotide-diphospho-sugar transferases"/>
    <property type="match status" value="1"/>
</dbReference>
<name>A0ABT5I0F5_VOGIN</name>
<dbReference type="EC" id="2.4.-.-" evidence="2"/>
<evidence type="ECO:0000259" key="1">
    <source>
        <dbReference type="Pfam" id="PF00535"/>
    </source>
</evidence>
<dbReference type="InterPro" id="IPR001173">
    <property type="entry name" value="Glyco_trans_2-like"/>
</dbReference>
<dbReference type="Proteomes" id="UP001221566">
    <property type="component" value="Unassembled WGS sequence"/>
</dbReference>
<sequence>MENKISVVIPCYNSCSTITRALDSILSQTHPVFEIICIDDRSTDHTINVIEDYKHEHPEAKITILKNENNIGPSASRNKGIVYSRGDFIAFLDSDDFWFPEKTRIQLKFISENKLDGIGSSFLIDTKKKANIAFSCKTLTLTRLLFSNPLPTPSVLIRRDASPLFNVKMQFSEDYDLWLRLVSSGLKFGYIAEPLIGLGKPSYGHSGLSANLAKMQIGELTAIQNNIGRLNIKSVFFQTISILKFIKRVAVVSFRKIKK</sequence>
<proteinExistence type="predicted"/>
<comment type="caution">
    <text evidence="2">The sequence shown here is derived from an EMBL/GenBank/DDBJ whole genome shotgun (WGS) entry which is preliminary data.</text>
</comment>
<dbReference type="PANTHER" id="PTHR43685">
    <property type="entry name" value="GLYCOSYLTRANSFERASE"/>
    <property type="match status" value="1"/>
</dbReference>
<dbReference type="PANTHER" id="PTHR43685:SF11">
    <property type="entry name" value="GLYCOSYLTRANSFERASE TAGX-RELATED"/>
    <property type="match status" value="1"/>
</dbReference>
<feature type="domain" description="Glycosyltransferase 2-like" evidence="1">
    <location>
        <begin position="6"/>
        <end position="124"/>
    </location>
</feature>
<evidence type="ECO:0000313" key="3">
    <source>
        <dbReference type="Proteomes" id="UP001221566"/>
    </source>
</evidence>
<evidence type="ECO:0000313" key="2">
    <source>
        <dbReference type="EMBL" id="MDC7689657.1"/>
    </source>
</evidence>
<dbReference type="Pfam" id="PF00535">
    <property type="entry name" value="Glycos_transf_2"/>
    <property type="match status" value="1"/>
</dbReference>
<dbReference type="Gene3D" id="3.90.550.10">
    <property type="entry name" value="Spore Coat Polysaccharide Biosynthesis Protein SpsA, Chain A"/>
    <property type="match status" value="1"/>
</dbReference>
<dbReference type="InterPro" id="IPR050834">
    <property type="entry name" value="Glycosyltransf_2"/>
</dbReference>
<dbReference type="EMBL" id="JAQQKY010000001">
    <property type="protein sequence ID" value="MDC7689657.1"/>
    <property type="molecule type" value="Genomic_DNA"/>
</dbReference>
<dbReference type="InterPro" id="IPR029044">
    <property type="entry name" value="Nucleotide-diphossugar_trans"/>
</dbReference>
<keyword evidence="2" id="KW-0808">Transferase</keyword>